<feature type="non-terminal residue" evidence="6">
    <location>
        <position position="332"/>
    </location>
</feature>
<protein>
    <submittedName>
        <fullName evidence="6">Tropomodulin-3</fullName>
    </submittedName>
</protein>
<dbReference type="GO" id="GO:0007015">
    <property type="term" value="P:actin filament organization"/>
    <property type="evidence" value="ECO:0007669"/>
    <property type="project" value="TreeGrafter"/>
</dbReference>
<comment type="subcellular location">
    <subcellularLocation>
        <location evidence="1">Cytoplasm</location>
        <location evidence="1">Cytoskeleton</location>
    </subcellularLocation>
</comment>
<dbReference type="InterPro" id="IPR032675">
    <property type="entry name" value="LRR_dom_sf"/>
</dbReference>
<dbReference type="Gene3D" id="3.80.10.10">
    <property type="entry name" value="Ribonuclease Inhibitor"/>
    <property type="match status" value="1"/>
</dbReference>
<dbReference type="GO" id="GO:0051694">
    <property type="term" value="P:pointed-end actin filament capping"/>
    <property type="evidence" value="ECO:0007669"/>
    <property type="project" value="InterPro"/>
</dbReference>
<dbReference type="GO" id="GO:0005865">
    <property type="term" value="C:striated muscle thin filament"/>
    <property type="evidence" value="ECO:0007669"/>
    <property type="project" value="TreeGrafter"/>
</dbReference>
<evidence type="ECO:0000256" key="4">
    <source>
        <dbReference type="ARBA" id="ARBA00023203"/>
    </source>
</evidence>
<keyword evidence="7" id="KW-1185">Reference proteome</keyword>
<name>A0A091FQP8_CUCCA</name>
<proteinExistence type="inferred from homology"/>
<accession>A0A091FQP8</accession>
<dbReference type="PANTHER" id="PTHR10901">
    <property type="entry name" value="TROPOMODULIN"/>
    <property type="match status" value="1"/>
</dbReference>
<evidence type="ECO:0000313" key="7">
    <source>
        <dbReference type="Proteomes" id="UP000053760"/>
    </source>
</evidence>
<evidence type="ECO:0000256" key="1">
    <source>
        <dbReference type="ARBA" id="ARBA00004245"/>
    </source>
</evidence>
<keyword evidence="5" id="KW-0206">Cytoskeleton</keyword>
<dbReference type="FunFam" id="3.80.10.10:FF:000006">
    <property type="entry name" value="Tropomodulin 2"/>
    <property type="match status" value="1"/>
</dbReference>
<dbReference type="GO" id="GO:0006936">
    <property type="term" value="P:muscle contraction"/>
    <property type="evidence" value="ECO:0007669"/>
    <property type="project" value="TreeGrafter"/>
</dbReference>
<feature type="non-terminal residue" evidence="6">
    <location>
        <position position="1"/>
    </location>
</feature>
<dbReference type="GO" id="GO:0003779">
    <property type="term" value="F:actin binding"/>
    <property type="evidence" value="ECO:0007669"/>
    <property type="project" value="UniProtKB-KW"/>
</dbReference>
<dbReference type="SUPFAM" id="SSF52047">
    <property type="entry name" value="RNI-like"/>
    <property type="match status" value="1"/>
</dbReference>
<dbReference type="PANTHER" id="PTHR10901:SF18">
    <property type="entry name" value="TROPOMODULIN-3"/>
    <property type="match status" value="1"/>
</dbReference>
<organism evidence="6 7">
    <name type="scientific">Cuculus canorus</name>
    <name type="common">Common cuckoo</name>
    <dbReference type="NCBI Taxonomy" id="55661"/>
    <lineage>
        <taxon>Eukaryota</taxon>
        <taxon>Metazoa</taxon>
        <taxon>Chordata</taxon>
        <taxon>Craniata</taxon>
        <taxon>Vertebrata</taxon>
        <taxon>Euteleostomi</taxon>
        <taxon>Archelosauria</taxon>
        <taxon>Archosauria</taxon>
        <taxon>Dinosauria</taxon>
        <taxon>Saurischia</taxon>
        <taxon>Theropoda</taxon>
        <taxon>Coelurosauria</taxon>
        <taxon>Aves</taxon>
        <taxon>Neognathae</taxon>
        <taxon>Neoaves</taxon>
        <taxon>Otidimorphae</taxon>
        <taxon>Cuculiformes</taxon>
        <taxon>Cuculidae</taxon>
        <taxon>Cuculus</taxon>
    </lineage>
</organism>
<evidence type="ECO:0000256" key="3">
    <source>
        <dbReference type="ARBA" id="ARBA00022490"/>
    </source>
</evidence>
<reference evidence="6 7" key="1">
    <citation type="submission" date="2014-04" db="EMBL/GenBank/DDBJ databases">
        <title>Genome evolution of avian class.</title>
        <authorList>
            <person name="Zhang G."/>
            <person name="Li C."/>
        </authorList>
    </citation>
    <scope>NUCLEOTIDE SEQUENCE [LARGE SCALE GENOMIC DNA]</scope>
    <source>
        <strain evidence="6">BGI_N303</strain>
    </source>
</reference>
<dbReference type="EMBL" id="KL447385">
    <property type="protein sequence ID" value="KFO72805.1"/>
    <property type="molecule type" value="Genomic_DNA"/>
</dbReference>
<keyword evidence="4" id="KW-0009">Actin-binding</keyword>
<gene>
    <name evidence="6" type="ORF">N303_15427</name>
</gene>
<dbReference type="GO" id="GO:0030239">
    <property type="term" value="P:myofibril assembly"/>
    <property type="evidence" value="ECO:0007669"/>
    <property type="project" value="TreeGrafter"/>
</dbReference>
<dbReference type="Pfam" id="PF03250">
    <property type="entry name" value="Tropomodulin"/>
    <property type="match status" value="1"/>
</dbReference>
<keyword evidence="3" id="KW-0963">Cytoplasm</keyword>
<sequence>LPFRKDLDKYKDLDEDEILGKLSEEELKQLETVLDDLDPENALLPAGFRQKDQTTKKASGPFDRERLLAYLEKQALEHKDREDYVPFTREKKGNTALSSGKEKFSLDPELEEALTSATDTELGDLAAILGMSNLITNNQFCDVVGSSNGIDKDSFSNIVKGEKMLPVFDEPPNPTNVEETLQRIKDNDPRLVEVNLNNIKNIPIPTLKEFAKALETNTHVKNFSLAATRSNDPVAIALAEMLRVNTKLKSLNIESNFITGVGILALVDALKDNETLTEIKIDNQRQQLGTVAEVEIAKMLEENTMILKFGYHFTQQGPRARAAAAITKNNDL</sequence>
<dbReference type="GO" id="GO:0005523">
    <property type="term" value="F:tropomyosin binding"/>
    <property type="evidence" value="ECO:0007669"/>
    <property type="project" value="InterPro"/>
</dbReference>
<dbReference type="Proteomes" id="UP000053760">
    <property type="component" value="Unassembled WGS sequence"/>
</dbReference>
<dbReference type="AlphaFoldDB" id="A0A091FQP8"/>
<dbReference type="STRING" id="55661.A0A091FQP8"/>
<evidence type="ECO:0000256" key="5">
    <source>
        <dbReference type="ARBA" id="ARBA00023212"/>
    </source>
</evidence>
<evidence type="ECO:0000313" key="6">
    <source>
        <dbReference type="EMBL" id="KFO72805.1"/>
    </source>
</evidence>
<dbReference type="InterPro" id="IPR004934">
    <property type="entry name" value="TMOD"/>
</dbReference>
<evidence type="ECO:0000256" key="2">
    <source>
        <dbReference type="ARBA" id="ARBA00009345"/>
    </source>
</evidence>
<comment type="similarity">
    <text evidence="2">Belongs to the tropomodulin family.</text>
</comment>